<comment type="caution">
    <text evidence="2">The sequence shown here is derived from an EMBL/GenBank/DDBJ whole genome shotgun (WGS) entry which is preliminary data.</text>
</comment>
<keyword evidence="3" id="KW-1185">Reference proteome</keyword>
<proteinExistence type="predicted"/>
<feature type="domain" description="PilZ" evidence="1">
    <location>
        <begin position="18"/>
        <end position="99"/>
    </location>
</feature>
<evidence type="ECO:0000313" key="3">
    <source>
        <dbReference type="Proteomes" id="UP000706039"/>
    </source>
</evidence>
<dbReference type="Gene3D" id="2.40.10.220">
    <property type="entry name" value="predicted glycosyltransferase like domains"/>
    <property type="match status" value="1"/>
</dbReference>
<dbReference type="InterPro" id="IPR009875">
    <property type="entry name" value="PilZ_domain"/>
</dbReference>
<dbReference type="SUPFAM" id="SSF141371">
    <property type="entry name" value="PilZ domain-like"/>
    <property type="match status" value="1"/>
</dbReference>
<gene>
    <name evidence="2" type="ORF">K7G82_01675</name>
</gene>
<dbReference type="EMBL" id="JAINVV010000001">
    <property type="protein sequence ID" value="MBY8820980.1"/>
    <property type="molecule type" value="Genomic_DNA"/>
</dbReference>
<dbReference type="Proteomes" id="UP000706039">
    <property type="component" value="Unassembled WGS sequence"/>
</dbReference>
<evidence type="ECO:0000259" key="1">
    <source>
        <dbReference type="Pfam" id="PF07238"/>
    </source>
</evidence>
<dbReference type="Pfam" id="PF07238">
    <property type="entry name" value="PilZ"/>
    <property type="match status" value="1"/>
</dbReference>
<sequence>MISQSNAAGPYAFAAQEDRCAPRVRVCIPSMLRPSGSNAFSVTVTNLSISGFACETFNGLRPGTLCWLTLPGLGSQQAEVVWAQGANIGCAFANLLNQAVLDLILSRHRY</sequence>
<accession>A0ABS7PJQ1</accession>
<protein>
    <submittedName>
        <fullName evidence="2">PilZ domain-containing protein</fullName>
    </submittedName>
</protein>
<name>A0ABS7PJQ1_9SPHN</name>
<organism evidence="2 3">
    <name type="scientific">Sphingomonas colocasiae</name>
    <dbReference type="NCBI Taxonomy" id="1848973"/>
    <lineage>
        <taxon>Bacteria</taxon>
        <taxon>Pseudomonadati</taxon>
        <taxon>Pseudomonadota</taxon>
        <taxon>Alphaproteobacteria</taxon>
        <taxon>Sphingomonadales</taxon>
        <taxon>Sphingomonadaceae</taxon>
        <taxon>Sphingomonas</taxon>
    </lineage>
</organism>
<dbReference type="RefSeq" id="WP_222988074.1">
    <property type="nucleotide sequence ID" value="NZ_JAINVV010000001.1"/>
</dbReference>
<reference evidence="2 3" key="1">
    <citation type="submission" date="2021-08" db="EMBL/GenBank/DDBJ databases">
        <authorList>
            <person name="Tuo L."/>
        </authorList>
    </citation>
    <scope>NUCLEOTIDE SEQUENCE [LARGE SCALE GENOMIC DNA]</scope>
    <source>
        <strain evidence="2 3">JCM 31229</strain>
    </source>
</reference>
<evidence type="ECO:0000313" key="2">
    <source>
        <dbReference type="EMBL" id="MBY8820980.1"/>
    </source>
</evidence>